<keyword evidence="6" id="KW-1185">Reference proteome</keyword>
<dbReference type="SMART" id="SM00650">
    <property type="entry name" value="rADc"/>
    <property type="match status" value="1"/>
</dbReference>
<evidence type="ECO:0000256" key="1">
    <source>
        <dbReference type="ARBA" id="ARBA00022603"/>
    </source>
</evidence>
<accession>A0A3M2LTD2</accession>
<dbReference type="Pfam" id="PF13649">
    <property type="entry name" value="Methyltransf_25"/>
    <property type="match status" value="1"/>
</dbReference>
<dbReference type="AlphaFoldDB" id="A0A3M2LTD2"/>
<feature type="domain" description="Ribosomal RNA adenine methylase transferase N-terminal" evidence="4">
    <location>
        <begin position="27"/>
        <end position="166"/>
    </location>
</feature>
<comment type="caution">
    <text evidence="5">The sequence shown here is derived from an EMBL/GenBank/DDBJ whole genome shotgun (WGS) entry which is preliminary data.</text>
</comment>
<dbReference type="Gene3D" id="3.40.50.150">
    <property type="entry name" value="Vaccinia Virus protein VP39"/>
    <property type="match status" value="1"/>
</dbReference>
<dbReference type="GO" id="GO:0000179">
    <property type="term" value="F:rRNA (adenine-N6,N6-)-dimethyltransferase activity"/>
    <property type="evidence" value="ECO:0007669"/>
    <property type="project" value="InterPro"/>
</dbReference>
<keyword evidence="3" id="KW-0949">S-adenosyl-L-methionine</keyword>
<gene>
    <name evidence="5" type="ORF">EBO15_27500</name>
</gene>
<dbReference type="PANTHER" id="PTHR44942:SF4">
    <property type="entry name" value="METHYLTRANSFERASE TYPE 11 DOMAIN-CONTAINING PROTEIN"/>
    <property type="match status" value="1"/>
</dbReference>
<evidence type="ECO:0000313" key="5">
    <source>
        <dbReference type="EMBL" id="RMI40110.1"/>
    </source>
</evidence>
<sequence>MAGMDRERLRATFTEDAELYDKARPTYPDALVDALPLRPGCRVLEIGCGTGQATRALAERGCSVTAVELGANLAAVTRRNLSAFPQVEVVNTTFEDWTLPAAPFDLVVAASSFHWLDPAVRARKAAEALRHDGGSLAIITTHHVEGGTSPFFAEVQECYERFDPATRPGLRLTAASDVPSTDYNLDTHFERLSIRRVTRDIAYTTSEYLDVLLTYSGHRALPPSARRGLLTCIERLIEDRHSGRVTKRYLFELQMAVRR</sequence>
<dbReference type="InterPro" id="IPR041698">
    <property type="entry name" value="Methyltransf_25"/>
</dbReference>
<keyword evidence="2 5" id="KW-0808">Transferase</keyword>
<evidence type="ECO:0000259" key="4">
    <source>
        <dbReference type="SMART" id="SM00650"/>
    </source>
</evidence>
<evidence type="ECO:0000256" key="2">
    <source>
        <dbReference type="ARBA" id="ARBA00022679"/>
    </source>
</evidence>
<dbReference type="InterPro" id="IPR051052">
    <property type="entry name" value="Diverse_substrate_MTase"/>
</dbReference>
<organism evidence="5 6">
    <name type="scientific">Actinomadura harenae</name>
    <dbReference type="NCBI Taxonomy" id="2483351"/>
    <lineage>
        <taxon>Bacteria</taxon>
        <taxon>Bacillati</taxon>
        <taxon>Actinomycetota</taxon>
        <taxon>Actinomycetes</taxon>
        <taxon>Streptosporangiales</taxon>
        <taxon>Thermomonosporaceae</taxon>
        <taxon>Actinomadura</taxon>
    </lineage>
</organism>
<name>A0A3M2LTD2_9ACTN</name>
<keyword evidence="1 5" id="KW-0489">Methyltransferase</keyword>
<dbReference type="EMBL" id="RFFG01000058">
    <property type="protein sequence ID" value="RMI40110.1"/>
    <property type="molecule type" value="Genomic_DNA"/>
</dbReference>
<dbReference type="OrthoDB" id="9797252at2"/>
<evidence type="ECO:0000256" key="3">
    <source>
        <dbReference type="ARBA" id="ARBA00022691"/>
    </source>
</evidence>
<reference evidence="5 6" key="1">
    <citation type="submission" date="2018-10" db="EMBL/GenBank/DDBJ databases">
        <title>Isolation from soil.</title>
        <authorList>
            <person name="Hu J."/>
        </authorList>
    </citation>
    <scope>NUCLEOTIDE SEQUENCE [LARGE SCALE GENOMIC DNA]</scope>
    <source>
        <strain evidence="5 6">NEAU-Ht49</strain>
    </source>
</reference>
<dbReference type="PANTHER" id="PTHR44942">
    <property type="entry name" value="METHYLTRANSF_11 DOMAIN-CONTAINING PROTEIN"/>
    <property type="match status" value="1"/>
</dbReference>
<dbReference type="InterPro" id="IPR029063">
    <property type="entry name" value="SAM-dependent_MTases_sf"/>
</dbReference>
<proteinExistence type="predicted"/>
<dbReference type="InterPro" id="IPR020598">
    <property type="entry name" value="rRNA_Ade_methylase_Trfase_N"/>
</dbReference>
<protein>
    <submittedName>
        <fullName evidence="5">Class I SAM-dependent methyltransferase</fullName>
    </submittedName>
</protein>
<evidence type="ECO:0000313" key="6">
    <source>
        <dbReference type="Proteomes" id="UP000282674"/>
    </source>
</evidence>
<dbReference type="Proteomes" id="UP000282674">
    <property type="component" value="Unassembled WGS sequence"/>
</dbReference>
<dbReference type="SUPFAM" id="SSF53335">
    <property type="entry name" value="S-adenosyl-L-methionine-dependent methyltransferases"/>
    <property type="match status" value="1"/>
</dbReference>
<dbReference type="CDD" id="cd02440">
    <property type="entry name" value="AdoMet_MTases"/>
    <property type="match status" value="1"/>
</dbReference>